<dbReference type="Proteomes" id="UP000295110">
    <property type="component" value="Unassembled WGS sequence"/>
</dbReference>
<protein>
    <recommendedName>
        <fullName evidence="4">DUF2946 family protein</fullName>
    </recommendedName>
</protein>
<organism evidence="2 3">
    <name type="scientific">Roseateles saccharophilus</name>
    <name type="common">Pseudomonas saccharophila</name>
    <dbReference type="NCBI Taxonomy" id="304"/>
    <lineage>
        <taxon>Bacteria</taxon>
        <taxon>Pseudomonadati</taxon>
        <taxon>Pseudomonadota</taxon>
        <taxon>Betaproteobacteria</taxon>
        <taxon>Burkholderiales</taxon>
        <taxon>Sphaerotilaceae</taxon>
        <taxon>Roseateles</taxon>
    </lineage>
</organism>
<proteinExistence type="predicted"/>
<dbReference type="AlphaFoldDB" id="A0A4R3UUH8"/>
<evidence type="ECO:0000256" key="1">
    <source>
        <dbReference type="SAM" id="SignalP"/>
    </source>
</evidence>
<reference evidence="2 3" key="1">
    <citation type="submission" date="2019-03" db="EMBL/GenBank/DDBJ databases">
        <title>Genomic Encyclopedia of Type Strains, Phase IV (KMG-IV): sequencing the most valuable type-strain genomes for metagenomic binning, comparative biology and taxonomic classification.</title>
        <authorList>
            <person name="Goeker M."/>
        </authorList>
    </citation>
    <scope>NUCLEOTIDE SEQUENCE [LARGE SCALE GENOMIC DNA]</scope>
    <source>
        <strain evidence="2 3">DSM 654</strain>
    </source>
</reference>
<keyword evidence="1" id="KW-0732">Signal</keyword>
<evidence type="ECO:0000313" key="2">
    <source>
        <dbReference type="EMBL" id="TCU94621.1"/>
    </source>
</evidence>
<feature type="chain" id="PRO_5020282467" description="DUF2946 family protein" evidence="1">
    <location>
        <begin position="31"/>
        <end position="130"/>
    </location>
</feature>
<dbReference type="EMBL" id="SMBU01000016">
    <property type="protein sequence ID" value="TCU94621.1"/>
    <property type="molecule type" value="Genomic_DNA"/>
</dbReference>
<evidence type="ECO:0000313" key="3">
    <source>
        <dbReference type="Proteomes" id="UP000295110"/>
    </source>
</evidence>
<comment type="caution">
    <text evidence="2">The sequence shown here is derived from an EMBL/GenBank/DDBJ whole genome shotgun (WGS) entry which is preliminary data.</text>
</comment>
<accession>A0A4R3UUH8</accession>
<sequence>MFSHRRQLRRWAARLLLVWLFGVATGVANACAMGFSPGAEAVAQTASSHHHDGDEGDHAKGNCQDFCQKASVTVPSAQSAPDKVTLAALPLFASIAPAPVLPQISAFWPAMPPDRQGAPPISILFLRLAL</sequence>
<dbReference type="RefSeq" id="WP_132572807.1">
    <property type="nucleotide sequence ID" value="NZ_CBCSGL010000012.1"/>
</dbReference>
<evidence type="ECO:0008006" key="4">
    <source>
        <dbReference type="Google" id="ProtNLM"/>
    </source>
</evidence>
<feature type="signal peptide" evidence="1">
    <location>
        <begin position="1"/>
        <end position="30"/>
    </location>
</feature>
<dbReference type="OrthoDB" id="9152477at2"/>
<keyword evidence="3" id="KW-1185">Reference proteome</keyword>
<gene>
    <name evidence="2" type="ORF">EV671_101643</name>
</gene>
<name>A0A4R3UUH8_ROSSA</name>